<dbReference type="EMBL" id="JACHEU010000001">
    <property type="protein sequence ID" value="MBB6012477.1"/>
    <property type="molecule type" value="Genomic_DNA"/>
</dbReference>
<dbReference type="PANTHER" id="PTHR34700:SF4">
    <property type="entry name" value="PHAGE-LIKE ELEMENT PBSX PROTEIN XKDP"/>
    <property type="match status" value="1"/>
</dbReference>
<gene>
    <name evidence="3" type="ORF">HNR59_001822</name>
</gene>
<dbReference type="SMART" id="SM00257">
    <property type="entry name" value="LysM"/>
    <property type="match status" value="1"/>
</dbReference>
<reference evidence="3 4" key="1">
    <citation type="submission" date="2020-08" db="EMBL/GenBank/DDBJ databases">
        <title>Genomic Encyclopedia of Type Strains, Phase IV (KMG-IV): sequencing the most valuable type-strain genomes for metagenomic binning, comparative biology and taxonomic classification.</title>
        <authorList>
            <person name="Goeker M."/>
        </authorList>
    </citation>
    <scope>NUCLEOTIDE SEQUENCE [LARGE SCALE GENOMIC DNA]</scope>
    <source>
        <strain evidence="3 4">DSM 11099</strain>
    </source>
</reference>
<comment type="caution">
    <text evidence="3">The sequence shown here is derived from an EMBL/GenBank/DDBJ whole genome shotgun (WGS) entry which is preliminary data.</text>
</comment>
<dbReference type="PANTHER" id="PTHR34700">
    <property type="entry name" value="POTASSIUM BINDING PROTEIN KBP"/>
    <property type="match status" value="1"/>
</dbReference>
<dbReference type="RefSeq" id="WP_183828911.1">
    <property type="nucleotide sequence ID" value="NZ_JACHEU010000001.1"/>
</dbReference>
<keyword evidence="4" id="KW-1185">Reference proteome</keyword>
<feature type="compositionally biased region" description="Polar residues" evidence="1">
    <location>
        <begin position="89"/>
        <end position="103"/>
    </location>
</feature>
<name>A0A7W9S1P6_9HYPH</name>
<dbReference type="InterPro" id="IPR041498">
    <property type="entry name" value="Big_6"/>
</dbReference>
<dbReference type="Pfam" id="PF17936">
    <property type="entry name" value="Big_6"/>
    <property type="match status" value="1"/>
</dbReference>
<sequence>MKNNGLKALLFAAAAALVAVFIGYLSGALDSFLGRTPTEVAQPQATAPATETSSPADEAENEATAPASGETAQAGAEVQAPVDAAVGEQVSSPRTETSETTVPTFDVLRVEGDGSAVVAGKAVPGSTVELFDGTSVLGKAVAGSDGAFAIVLDDPLKSGDHQIVLRATEGGKTVSTSVQTAVVSVPDKPDGQVLAMVEEPGMPAQLLTVPQAAPAPGQQASSDATAEAQPAGEVGEQASAQQSAAGTSGDDRPNAQEEAVQPTGVPRIVVEAVEIDGTKVFVAGRADAGRKVRIYANEILLGEALTSPDGHFLVEASRDLPVGEYTIRVDGLDSAGSDKVVVRASVPFQREPGETISAVAPSETGQGGAQTDQSSAPKLEHADGSVIIRRGDTLWQISRRIYGHGTRYSTIYLANQQQISDPNRIWPGQVFKLPQETDSGEKADFDALGDRVTVPTGN</sequence>
<evidence type="ECO:0000313" key="4">
    <source>
        <dbReference type="Proteomes" id="UP000533306"/>
    </source>
</evidence>
<dbReference type="PROSITE" id="PS51782">
    <property type="entry name" value="LYSM"/>
    <property type="match status" value="1"/>
</dbReference>
<feature type="region of interest" description="Disordered" evidence="1">
    <location>
        <begin position="353"/>
        <end position="382"/>
    </location>
</feature>
<feature type="domain" description="LysM" evidence="2">
    <location>
        <begin position="384"/>
        <end position="433"/>
    </location>
</feature>
<dbReference type="InterPro" id="IPR052196">
    <property type="entry name" value="Bact_Kbp"/>
</dbReference>
<evidence type="ECO:0000259" key="2">
    <source>
        <dbReference type="PROSITE" id="PS51782"/>
    </source>
</evidence>
<dbReference type="Gene3D" id="3.10.350.10">
    <property type="entry name" value="LysM domain"/>
    <property type="match status" value="1"/>
</dbReference>
<dbReference type="SUPFAM" id="SSF54106">
    <property type="entry name" value="LysM domain"/>
    <property type="match status" value="1"/>
</dbReference>
<dbReference type="Pfam" id="PF01476">
    <property type="entry name" value="LysM"/>
    <property type="match status" value="1"/>
</dbReference>
<proteinExistence type="predicted"/>
<dbReference type="AlphaFoldDB" id="A0A7W9S1P6"/>
<dbReference type="Proteomes" id="UP000533306">
    <property type="component" value="Unassembled WGS sequence"/>
</dbReference>
<feature type="compositionally biased region" description="Low complexity" evidence="1">
    <location>
        <begin position="40"/>
        <end position="56"/>
    </location>
</feature>
<organism evidence="3 4">
    <name type="scientific">Aquamicrobium lusatiense</name>
    <dbReference type="NCBI Taxonomy" id="89772"/>
    <lineage>
        <taxon>Bacteria</taxon>
        <taxon>Pseudomonadati</taxon>
        <taxon>Pseudomonadota</taxon>
        <taxon>Alphaproteobacteria</taxon>
        <taxon>Hyphomicrobiales</taxon>
        <taxon>Phyllobacteriaceae</taxon>
        <taxon>Aquamicrobium</taxon>
    </lineage>
</organism>
<protein>
    <submittedName>
        <fullName evidence="3">Nucleoid-associated protein YgaU</fullName>
    </submittedName>
</protein>
<accession>A0A7W9S1P6</accession>
<dbReference type="InterPro" id="IPR018392">
    <property type="entry name" value="LysM"/>
</dbReference>
<evidence type="ECO:0000256" key="1">
    <source>
        <dbReference type="SAM" id="MobiDB-lite"/>
    </source>
</evidence>
<dbReference type="InterPro" id="IPR013783">
    <property type="entry name" value="Ig-like_fold"/>
</dbReference>
<feature type="region of interest" description="Disordered" evidence="1">
    <location>
        <begin position="86"/>
        <end position="105"/>
    </location>
</feature>
<dbReference type="CDD" id="cd00118">
    <property type="entry name" value="LysM"/>
    <property type="match status" value="1"/>
</dbReference>
<feature type="region of interest" description="Disordered" evidence="1">
    <location>
        <begin position="212"/>
        <end position="263"/>
    </location>
</feature>
<dbReference type="InterPro" id="IPR036779">
    <property type="entry name" value="LysM_dom_sf"/>
</dbReference>
<dbReference type="Gene3D" id="2.60.40.10">
    <property type="entry name" value="Immunoglobulins"/>
    <property type="match status" value="1"/>
</dbReference>
<feature type="region of interest" description="Disordered" evidence="1">
    <location>
        <begin position="40"/>
        <end position="79"/>
    </location>
</feature>
<evidence type="ECO:0000313" key="3">
    <source>
        <dbReference type="EMBL" id="MBB6012477.1"/>
    </source>
</evidence>